<feature type="domain" description="56B-like ribbon-helix-helix" evidence="2">
    <location>
        <begin position="71"/>
        <end position="99"/>
    </location>
</feature>
<evidence type="ECO:0000256" key="1">
    <source>
        <dbReference type="SAM" id="MobiDB-lite"/>
    </source>
</evidence>
<dbReference type="AlphaFoldDB" id="A0A916SPC2"/>
<organism evidence="3 4">
    <name type="scientific">Brucella endophytica</name>
    <dbReference type="NCBI Taxonomy" id="1963359"/>
    <lineage>
        <taxon>Bacteria</taxon>
        <taxon>Pseudomonadati</taxon>
        <taxon>Pseudomonadota</taxon>
        <taxon>Alphaproteobacteria</taxon>
        <taxon>Hyphomicrobiales</taxon>
        <taxon>Brucellaceae</taxon>
        <taxon>Brucella/Ochrobactrum group</taxon>
        <taxon>Brucella</taxon>
    </lineage>
</organism>
<reference evidence="3" key="2">
    <citation type="submission" date="2020-09" db="EMBL/GenBank/DDBJ databases">
        <authorList>
            <person name="Sun Q."/>
            <person name="Zhou Y."/>
        </authorList>
    </citation>
    <scope>NUCLEOTIDE SEQUENCE</scope>
    <source>
        <strain evidence="3">CGMCC 1.15082</strain>
    </source>
</reference>
<evidence type="ECO:0000313" key="4">
    <source>
        <dbReference type="Proteomes" id="UP000646478"/>
    </source>
</evidence>
<name>A0A916SPC2_9HYPH</name>
<evidence type="ECO:0000259" key="2">
    <source>
        <dbReference type="Pfam" id="PF21432"/>
    </source>
</evidence>
<evidence type="ECO:0000313" key="3">
    <source>
        <dbReference type="EMBL" id="GGB09477.1"/>
    </source>
</evidence>
<keyword evidence="4" id="KW-1185">Reference proteome</keyword>
<dbReference type="Proteomes" id="UP000646478">
    <property type="component" value="Unassembled WGS sequence"/>
</dbReference>
<comment type="caution">
    <text evidence="3">The sequence shown here is derived from an EMBL/GenBank/DDBJ whole genome shotgun (WGS) entry which is preliminary data.</text>
</comment>
<dbReference type="SUPFAM" id="SSF47598">
    <property type="entry name" value="Ribbon-helix-helix"/>
    <property type="match status" value="1"/>
</dbReference>
<reference evidence="3" key="1">
    <citation type="journal article" date="2014" name="Int. J. Syst. Evol. Microbiol.">
        <title>Complete genome sequence of Corynebacterium casei LMG S-19264T (=DSM 44701T), isolated from a smear-ripened cheese.</title>
        <authorList>
            <consortium name="US DOE Joint Genome Institute (JGI-PGF)"/>
            <person name="Walter F."/>
            <person name="Albersmeier A."/>
            <person name="Kalinowski J."/>
            <person name="Ruckert C."/>
        </authorList>
    </citation>
    <scope>NUCLEOTIDE SEQUENCE</scope>
    <source>
        <strain evidence="3">CGMCC 1.15082</strain>
    </source>
</reference>
<protein>
    <recommendedName>
        <fullName evidence="2">56B-like ribbon-helix-helix domain-containing protein</fullName>
    </recommendedName>
</protein>
<sequence>MPVRDVNDILSELNLDEPVRSIPQPVKPSEEGPAVMKPKSERSIRKKAQALLHSDKRKEKQTSIAFTPEFHMELKLYAVRNNTTIVAVVETAVREYMAKN</sequence>
<dbReference type="InterPro" id="IPR010985">
    <property type="entry name" value="Ribbon_hlx_hlx"/>
</dbReference>
<feature type="region of interest" description="Disordered" evidence="1">
    <location>
        <begin position="20"/>
        <end position="45"/>
    </location>
</feature>
<dbReference type="Gene3D" id="1.10.1220.10">
    <property type="entry name" value="Met repressor-like"/>
    <property type="match status" value="1"/>
</dbReference>
<dbReference type="EMBL" id="BMHH01000026">
    <property type="protein sequence ID" value="GGB09477.1"/>
    <property type="molecule type" value="Genomic_DNA"/>
</dbReference>
<dbReference type="GO" id="GO:0006355">
    <property type="term" value="P:regulation of DNA-templated transcription"/>
    <property type="evidence" value="ECO:0007669"/>
    <property type="project" value="InterPro"/>
</dbReference>
<accession>A0A916SPC2</accession>
<gene>
    <name evidence="3" type="ORF">GCM10011491_41820</name>
</gene>
<dbReference type="InterPro" id="IPR013321">
    <property type="entry name" value="Arc_rbn_hlx_hlx"/>
</dbReference>
<proteinExistence type="predicted"/>
<dbReference type="InterPro" id="IPR049123">
    <property type="entry name" value="56B_RHH"/>
</dbReference>
<dbReference type="RefSeq" id="WP_188826136.1">
    <property type="nucleotide sequence ID" value="NZ_BMHH01000026.1"/>
</dbReference>
<dbReference type="Pfam" id="PF21432">
    <property type="entry name" value="56B_RHH"/>
    <property type="match status" value="1"/>
</dbReference>